<accession>A0A2M8EPH2</accession>
<dbReference type="Gene3D" id="2.60.120.260">
    <property type="entry name" value="Galactose-binding domain-like"/>
    <property type="match status" value="1"/>
</dbReference>
<dbReference type="Pfam" id="PF08534">
    <property type="entry name" value="Redoxin"/>
    <property type="match status" value="1"/>
</dbReference>
<dbReference type="EMBL" id="PFSI01000031">
    <property type="protein sequence ID" value="PJC24591.1"/>
    <property type="molecule type" value="Genomic_DNA"/>
</dbReference>
<gene>
    <name evidence="2" type="ORF">CO057_02005</name>
</gene>
<evidence type="ECO:0000313" key="3">
    <source>
        <dbReference type="Proteomes" id="UP000230251"/>
    </source>
</evidence>
<reference evidence="3" key="1">
    <citation type="submission" date="2017-09" db="EMBL/GenBank/DDBJ databases">
        <title>Depth-based differentiation of microbial function through sediment-hosted aquifers and enrichment of novel symbionts in the deep terrestrial subsurface.</title>
        <authorList>
            <person name="Probst A.J."/>
            <person name="Ladd B."/>
            <person name="Jarett J.K."/>
            <person name="Geller-Mcgrath D.E."/>
            <person name="Sieber C.M.K."/>
            <person name="Emerson J.B."/>
            <person name="Anantharaman K."/>
            <person name="Thomas B.C."/>
            <person name="Malmstrom R."/>
            <person name="Stieglmeier M."/>
            <person name="Klingl A."/>
            <person name="Woyke T."/>
            <person name="Ryan C.M."/>
            <person name="Banfield J.F."/>
        </authorList>
    </citation>
    <scope>NUCLEOTIDE SEQUENCE [LARGE SCALE GENOMIC DNA]</scope>
</reference>
<feature type="non-terminal residue" evidence="2">
    <location>
        <position position="327"/>
    </location>
</feature>
<feature type="domain" description="Thioredoxin" evidence="1">
    <location>
        <begin position="7"/>
        <end position="150"/>
    </location>
</feature>
<organism evidence="2 3">
    <name type="scientific">Candidatus Uhrbacteria bacterium CG_4_9_14_0_2_um_filter_41_50</name>
    <dbReference type="NCBI Taxonomy" id="1975031"/>
    <lineage>
        <taxon>Bacteria</taxon>
        <taxon>Candidatus Uhriibacteriota</taxon>
    </lineage>
</organism>
<evidence type="ECO:0000313" key="2">
    <source>
        <dbReference type="EMBL" id="PJC24591.1"/>
    </source>
</evidence>
<dbReference type="GO" id="GO:0016491">
    <property type="term" value="F:oxidoreductase activity"/>
    <property type="evidence" value="ECO:0007669"/>
    <property type="project" value="InterPro"/>
</dbReference>
<protein>
    <submittedName>
        <fullName evidence="2">Thiol-disulfide isomerase</fullName>
    </submittedName>
</protein>
<dbReference type="Proteomes" id="UP000230251">
    <property type="component" value="Unassembled WGS sequence"/>
</dbReference>
<dbReference type="Gene3D" id="3.40.30.10">
    <property type="entry name" value="Glutaredoxin"/>
    <property type="match status" value="1"/>
</dbReference>
<dbReference type="InterPro" id="IPR036249">
    <property type="entry name" value="Thioredoxin-like_sf"/>
</dbReference>
<dbReference type="InterPro" id="IPR050553">
    <property type="entry name" value="Thioredoxin_ResA/DsbE_sf"/>
</dbReference>
<name>A0A2M8EPH2_9BACT</name>
<dbReference type="InterPro" id="IPR013740">
    <property type="entry name" value="Redoxin"/>
</dbReference>
<dbReference type="GO" id="GO:0016853">
    <property type="term" value="F:isomerase activity"/>
    <property type="evidence" value="ECO:0007669"/>
    <property type="project" value="UniProtKB-KW"/>
</dbReference>
<dbReference type="InterPro" id="IPR013766">
    <property type="entry name" value="Thioredoxin_domain"/>
</dbReference>
<dbReference type="PROSITE" id="PS51352">
    <property type="entry name" value="THIOREDOXIN_2"/>
    <property type="match status" value="1"/>
</dbReference>
<dbReference type="AlphaFoldDB" id="A0A2M8EPH2"/>
<keyword evidence="2" id="KW-0413">Isomerase</keyword>
<dbReference type="PANTHER" id="PTHR42852">
    <property type="entry name" value="THIOL:DISULFIDE INTERCHANGE PROTEIN DSBE"/>
    <property type="match status" value="1"/>
</dbReference>
<dbReference type="InterPro" id="IPR041017">
    <property type="entry name" value="Thioredoxin_10"/>
</dbReference>
<dbReference type="SUPFAM" id="SSF52833">
    <property type="entry name" value="Thioredoxin-like"/>
    <property type="match status" value="1"/>
</dbReference>
<proteinExistence type="predicted"/>
<comment type="caution">
    <text evidence="2">The sequence shown here is derived from an EMBL/GenBank/DDBJ whole genome shotgun (WGS) entry which is preliminary data.</text>
</comment>
<evidence type="ECO:0000259" key="1">
    <source>
        <dbReference type="PROSITE" id="PS51352"/>
    </source>
</evidence>
<dbReference type="Pfam" id="PF17991">
    <property type="entry name" value="Thioredoxin_10"/>
    <property type="match status" value="1"/>
</dbReference>
<dbReference type="PANTHER" id="PTHR42852:SF13">
    <property type="entry name" value="PROTEIN DIPZ"/>
    <property type="match status" value="1"/>
</dbReference>
<sequence length="327" mass="36865">MFLHKIGKTQAQKLPTGLKWLNSKPLSLKSLRGKVVLLDFWTYSCVNCIRTMPRLKAWHDLYADKGLVIIGIHTPEFDFEKDQKKVEAALRTFGIKYPVVLDSDYKIWNLYQNRWWPRKFLLDKTGSIVYDHIGEGGYAETEAAIQKALMDAGAENLPAIEPDMSIGGGICYRTTPETYLGFLRGRYANVGTFIPGAESDFTDTSIHEDDVVYLHGHWKVGKESLVHTRKLPAPSEYLVLKYSAFSVNLVAGSLNTKGAEIEIELDEQPLPEDMMGEDVGMIKGKAILKIKEHRMYRIIASDAYHQGKLKLKTGTNNLEMLAFTFGG</sequence>